<proteinExistence type="predicted"/>
<comment type="caution">
    <text evidence="1">The sequence shown here is derived from an EMBL/GenBank/DDBJ whole genome shotgun (WGS) entry which is preliminary data.</text>
</comment>
<organism evidence="1 2">
    <name type="scientific">Pholiota conissans</name>
    <dbReference type="NCBI Taxonomy" id="109636"/>
    <lineage>
        <taxon>Eukaryota</taxon>
        <taxon>Fungi</taxon>
        <taxon>Dikarya</taxon>
        <taxon>Basidiomycota</taxon>
        <taxon>Agaricomycotina</taxon>
        <taxon>Agaricomycetes</taxon>
        <taxon>Agaricomycetidae</taxon>
        <taxon>Agaricales</taxon>
        <taxon>Agaricineae</taxon>
        <taxon>Strophariaceae</taxon>
        <taxon>Pholiota</taxon>
    </lineage>
</organism>
<dbReference type="SUPFAM" id="SSF56112">
    <property type="entry name" value="Protein kinase-like (PK-like)"/>
    <property type="match status" value="1"/>
</dbReference>
<keyword evidence="2" id="KW-1185">Reference proteome</keyword>
<dbReference type="EMBL" id="MU155155">
    <property type="protein sequence ID" value="KAF9483282.1"/>
    <property type="molecule type" value="Genomic_DNA"/>
</dbReference>
<evidence type="ECO:0000313" key="2">
    <source>
        <dbReference type="Proteomes" id="UP000807469"/>
    </source>
</evidence>
<gene>
    <name evidence="1" type="ORF">BDN70DRAFT_990467</name>
</gene>
<sequence length="131" mass="14999">MASRPGDFLEGSPPIRIRYGTNFFRDHEAPKAFANFTSWTEGRCIYDCDIDKENFLVDPEGRVYIIDFQYIGVLSEAFQRYAFFNIGKSFAAKVSRRLGYQPSPSPNKMVQVSNFGSVVASDAWQFRLSSW</sequence>
<evidence type="ECO:0008006" key="3">
    <source>
        <dbReference type="Google" id="ProtNLM"/>
    </source>
</evidence>
<accession>A0A9P5Z7Z2</accession>
<reference evidence="1" key="1">
    <citation type="submission" date="2020-11" db="EMBL/GenBank/DDBJ databases">
        <authorList>
            <consortium name="DOE Joint Genome Institute"/>
            <person name="Ahrendt S."/>
            <person name="Riley R."/>
            <person name="Andreopoulos W."/>
            <person name="Labutti K."/>
            <person name="Pangilinan J."/>
            <person name="Ruiz-Duenas F.J."/>
            <person name="Barrasa J.M."/>
            <person name="Sanchez-Garcia M."/>
            <person name="Camarero S."/>
            <person name="Miyauchi S."/>
            <person name="Serrano A."/>
            <person name="Linde D."/>
            <person name="Babiker R."/>
            <person name="Drula E."/>
            <person name="Ayuso-Fernandez I."/>
            <person name="Pacheco R."/>
            <person name="Padilla G."/>
            <person name="Ferreira P."/>
            <person name="Barriuso J."/>
            <person name="Kellner H."/>
            <person name="Castanera R."/>
            <person name="Alfaro M."/>
            <person name="Ramirez L."/>
            <person name="Pisabarro A.G."/>
            <person name="Kuo A."/>
            <person name="Tritt A."/>
            <person name="Lipzen A."/>
            <person name="He G."/>
            <person name="Yan M."/>
            <person name="Ng V."/>
            <person name="Cullen D."/>
            <person name="Martin F."/>
            <person name="Rosso M.-N."/>
            <person name="Henrissat B."/>
            <person name="Hibbett D."/>
            <person name="Martinez A.T."/>
            <person name="Grigoriev I.V."/>
        </authorList>
    </citation>
    <scope>NUCLEOTIDE SEQUENCE</scope>
    <source>
        <strain evidence="1">CIRM-BRFM 674</strain>
    </source>
</reference>
<name>A0A9P5Z7Z2_9AGAR</name>
<dbReference type="InterPro" id="IPR011009">
    <property type="entry name" value="Kinase-like_dom_sf"/>
</dbReference>
<dbReference type="AlphaFoldDB" id="A0A9P5Z7Z2"/>
<protein>
    <recommendedName>
        <fullName evidence="3">Protein kinase domain-containing protein</fullName>
    </recommendedName>
</protein>
<dbReference type="Proteomes" id="UP000807469">
    <property type="component" value="Unassembled WGS sequence"/>
</dbReference>
<evidence type="ECO:0000313" key="1">
    <source>
        <dbReference type="EMBL" id="KAF9483282.1"/>
    </source>
</evidence>
<dbReference type="OrthoDB" id="3250044at2759"/>